<dbReference type="GO" id="GO:0000981">
    <property type="term" value="F:DNA-binding transcription factor activity, RNA polymerase II-specific"/>
    <property type="evidence" value="ECO:0007669"/>
    <property type="project" value="InterPro"/>
</dbReference>
<feature type="region of interest" description="Disordered" evidence="5">
    <location>
        <begin position="18"/>
        <end position="71"/>
    </location>
</feature>
<feature type="domain" description="Zn(2)-C6 fungal-type" evidence="6">
    <location>
        <begin position="76"/>
        <end position="110"/>
    </location>
</feature>
<dbReference type="GeneID" id="63746982"/>
<dbReference type="SUPFAM" id="SSF57701">
    <property type="entry name" value="Zn2/Cys6 DNA-binding domain"/>
    <property type="match status" value="1"/>
</dbReference>
<evidence type="ECO:0000256" key="2">
    <source>
        <dbReference type="ARBA" id="ARBA00023125"/>
    </source>
</evidence>
<dbReference type="RefSeq" id="XP_040688037.1">
    <property type="nucleotide sequence ID" value="XM_040831134.1"/>
</dbReference>
<dbReference type="STRING" id="1073089.A0A1L9RHF0"/>
<evidence type="ECO:0000256" key="3">
    <source>
        <dbReference type="ARBA" id="ARBA00023163"/>
    </source>
</evidence>
<evidence type="ECO:0000256" key="4">
    <source>
        <dbReference type="ARBA" id="ARBA00023242"/>
    </source>
</evidence>
<dbReference type="InterPro" id="IPR036864">
    <property type="entry name" value="Zn2-C6_fun-type_DNA-bd_sf"/>
</dbReference>
<dbReference type="AlphaFoldDB" id="A0A1L9RHF0"/>
<keyword evidence="8" id="KW-1185">Reference proteome</keyword>
<evidence type="ECO:0000313" key="8">
    <source>
        <dbReference type="Proteomes" id="UP000184383"/>
    </source>
</evidence>
<sequence length="513" mass="55547">MPPSELISGVMTHPFYHSEEETSFVQQSKMDPLSIPRSTRNDHHQETVDRSSSCVSPSAEPEGKSRNPARRRAPVACVRCRKRKIKCSGDTGDGQGCSNCRNSGNTNCLFLRVNSHNAWPYPTMNATQPSSTRLGIYPPHMASKPGDYSVNSPNMRVASFSRSSDYDMGLDSQHAFSRQPFGVDPSLNYEEDPSTTHSSAYMVPTGHQGALPDYYGIAWNTKGWSPGMPINKASNGALYHDQDESSLTQPNYSYMLPGQGTQATDAPSLGPAMTLVSDGQGTDRTLPTPTIRNQLQTSISTLPTSPEAISGLPFSQDFRVGNIWAPKSAPSTSSRSSMRAMSNGAYSASLVSREKPIPSSAQDMVFGFISMTSAGTPSPLIPSSGAFTGTGLDTVDSADDFRAATDARLTRSYSRDHGRLMSLTDCSPDVYGYSSSEKNKNRSDDTGSAATLMNGLPYTPVRHSDNHGALPFHLLPTDAMPDYRTSTEVHRTSISSHSNPGGFYHQQELLKPT</sequence>
<dbReference type="OrthoDB" id="5394557at2759"/>
<evidence type="ECO:0000256" key="1">
    <source>
        <dbReference type="ARBA" id="ARBA00023015"/>
    </source>
</evidence>
<keyword evidence="3" id="KW-0804">Transcription</keyword>
<dbReference type="SMART" id="SM00066">
    <property type="entry name" value="GAL4"/>
    <property type="match status" value="1"/>
</dbReference>
<dbReference type="GO" id="GO:0008270">
    <property type="term" value="F:zinc ion binding"/>
    <property type="evidence" value="ECO:0007669"/>
    <property type="project" value="InterPro"/>
</dbReference>
<keyword evidence="1" id="KW-0805">Transcription regulation</keyword>
<dbReference type="PROSITE" id="PS00463">
    <property type="entry name" value="ZN2_CY6_FUNGAL_1"/>
    <property type="match status" value="1"/>
</dbReference>
<keyword evidence="2" id="KW-0238">DNA-binding</keyword>
<dbReference type="GO" id="GO:0003677">
    <property type="term" value="F:DNA binding"/>
    <property type="evidence" value="ECO:0007669"/>
    <property type="project" value="UniProtKB-KW"/>
</dbReference>
<dbReference type="VEuPathDB" id="FungiDB:ASPWEDRAFT_173777"/>
<accession>A0A1L9RHF0</accession>
<organism evidence="7 8">
    <name type="scientific">Aspergillus wentii DTO 134E9</name>
    <dbReference type="NCBI Taxonomy" id="1073089"/>
    <lineage>
        <taxon>Eukaryota</taxon>
        <taxon>Fungi</taxon>
        <taxon>Dikarya</taxon>
        <taxon>Ascomycota</taxon>
        <taxon>Pezizomycotina</taxon>
        <taxon>Eurotiomycetes</taxon>
        <taxon>Eurotiomycetidae</taxon>
        <taxon>Eurotiales</taxon>
        <taxon>Aspergillaceae</taxon>
        <taxon>Aspergillus</taxon>
        <taxon>Aspergillus subgen. Cremei</taxon>
    </lineage>
</organism>
<keyword evidence="4" id="KW-0539">Nucleus</keyword>
<reference evidence="8" key="1">
    <citation type="journal article" date="2017" name="Genome Biol.">
        <title>Comparative genomics reveals high biological diversity and specific adaptations in the industrially and medically important fungal genus Aspergillus.</title>
        <authorList>
            <person name="de Vries R.P."/>
            <person name="Riley R."/>
            <person name="Wiebenga A."/>
            <person name="Aguilar-Osorio G."/>
            <person name="Amillis S."/>
            <person name="Uchima C.A."/>
            <person name="Anderluh G."/>
            <person name="Asadollahi M."/>
            <person name="Askin M."/>
            <person name="Barry K."/>
            <person name="Battaglia E."/>
            <person name="Bayram O."/>
            <person name="Benocci T."/>
            <person name="Braus-Stromeyer S.A."/>
            <person name="Caldana C."/>
            <person name="Canovas D."/>
            <person name="Cerqueira G.C."/>
            <person name="Chen F."/>
            <person name="Chen W."/>
            <person name="Choi C."/>
            <person name="Clum A."/>
            <person name="Dos Santos R.A."/>
            <person name="Damasio A.R."/>
            <person name="Diallinas G."/>
            <person name="Emri T."/>
            <person name="Fekete E."/>
            <person name="Flipphi M."/>
            <person name="Freyberg S."/>
            <person name="Gallo A."/>
            <person name="Gournas C."/>
            <person name="Habgood R."/>
            <person name="Hainaut M."/>
            <person name="Harispe M.L."/>
            <person name="Henrissat B."/>
            <person name="Hilden K.S."/>
            <person name="Hope R."/>
            <person name="Hossain A."/>
            <person name="Karabika E."/>
            <person name="Karaffa L."/>
            <person name="Karanyi Z."/>
            <person name="Krasevec N."/>
            <person name="Kuo A."/>
            <person name="Kusch H."/>
            <person name="LaButti K."/>
            <person name="Lagendijk E.L."/>
            <person name="Lapidus A."/>
            <person name="Levasseur A."/>
            <person name="Lindquist E."/>
            <person name="Lipzen A."/>
            <person name="Logrieco A.F."/>
            <person name="MacCabe A."/>
            <person name="Maekelae M.R."/>
            <person name="Malavazi I."/>
            <person name="Melin P."/>
            <person name="Meyer V."/>
            <person name="Mielnichuk N."/>
            <person name="Miskei M."/>
            <person name="Molnar A.P."/>
            <person name="Mule G."/>
            <person name="Ngan C.Y."/>
            <person name="Orejas M."/>
            <person name="Orosz E."/>
            <person name="Ouedraogo J.P."/>
            <person name="Overkamp K.M."/>
            <person name="Park H.-S."/>
            <person name="Perrone G."/>
            <person name="Piumi F."/>
            <person name="Punt P.J."/>
            <person name="Ram A.F."/>
            <person name="Ramon A."/>
            <person name="Rauscher S."/>
            <person name="Record E."/>
            <person name="Riano-Pachon D.M."/>
            <person name="Robert V."/>
            <person name="Roehrig J."/>
            <person name="Ruller R."/>
            <person name="Salamov A."/>
            <person name="Salih N.S."/>
            <person name="Samson R.A."/>
            <person name="Sandor E."/>
            <person name="Sanguinetti M."/>
            <person name="Schuetze T."/>
            <person name="Sepcic K."/>
            <person name="Shelest E."/>
            <person name="Sherlock G."/>
            <person name="Sophianopoulou V."/>
            <person name="Squina F.M."/>
            <person name="Sun H."/>
            <person name="Susca A."/>
            <person name="Todd R.B."/>
            <person name="Tsang A."/>
            <person name="Unkles S.E."/>
            <person name="van de Wiele N."/>
            <person name="van Rossen-Uffink D."/>
            <person name="Oliveira J.V."/>
            <person name="Vesth T.C."/>
            <person name="Visser J."/>
            <person name="Yu J.-H."/>
            <person name="Zhou M."/>
            <person name="Andersen M.R."/>
            <person name="Archer D.B."/>
            <person name="Baker S.E."/>
            <person name="Benoit I."/>
            <person name="Brakhage A.A."/>
            <person name="Braus G.H."/>
            <person name="Fischer R."/>
            <person name="Frisvad J.C."/>
            <person name="Goldman G.H."/>
            <person name="Houbraken J."/>
            <person name="Oakley B."/>
            <person name="Pocsi I."/>
            <person name="Scazzocchio C."/>
            <person name="Seiboth B."/>
            <person name="vanKuyk P.A."/>
            <person name="Wortman J."/>
            <person name="Dyer P.S."/>
            <person name="Grigoriev I.V."/>
        </authorList>
    </citation>
    <scope>NUCLEOTIDE SEQUENCE [LARGE SCALE GENOMIC DNA]</scope>
    <source>
        <strain evidence="8">DTO 134E9</strain>
    </source>
</reference>
<dbReference type="Proteomes" id="UP000184383">
    <property type="component" value="Unassembled WGS sequence"/>
</dbReference>
<feature type="compositionally biased region" description="Basic and acidic residues" evidence="5">
    <location>
        <begin position="39"/>
        <end position="49"/>
    </location>
</feature>
<gene>
    <name evidence="7" type="ORF">ASPWEDRAFT_173777</name>
</gene>
<proteinExistence type="predicted"/>
<dbReference type="Pfam" id="PF00172">
    <property type="entry name" value="Zn_clus"/>
    <property type="match status" value="1"/>
</dbReference>
<feature type="region of interest" description="Disordered" evidence="5">
    <location>
        <begin position="492"/>
        <end position="513"/>
    </location>
</feature>
<dbReference type="EMBL" id="KV878213">
    <property type="protein sequence ID" value="OJJ34361.1"/>
    <property type="molecule type" value="Genomic_DNA"/>
</dbReference>
<dbReference type="InterPro" id="IPR001138">
    <property type="entry name" value="Zn2Cys6_DnaBD"/>
</dbReference>
<dbReference type="PROSITE" id="PS50048">
    <property type="entry name" value="ZN2_CY6_FUNGAL_2"/>
    <property type="match status" value="1"/>
</dbReference>
<dbReference type="CDD" id="cd00067">
    <property type="entry name" value="GAL4"/>
    <property type="match status" value="1"/>
</dbReference>
<name>A0A1L9RHF0_ASPWE</name>
<dbReference type="Gene3D" id="4.10.240.10">
    <property type="entry name" value="Zn(2)-C6 fungal-type DNA-binding domain"/>
    <property type="match status" value="1"/>
</dbReference>
<evidence type="ECO:0000259" key="6">
    <source>
        <dbReference type="PROSITE" id="PS50048"/>
    </source>
</evidence>
<evidence type="ECO:0000313" key="7">
    <source>
        <dbReference type="EMBL" id="OJJ34361.1"/>
    </source>
</evidence>
<evidence type="ECO:0000256" key="5">
    <source>
        <dbReference type="SAM" id="MobiDB-lite"/>
    </source>
</evidence>
<protein>
    <recommendedName>
        <fullName evidence="6">Zn(2)-C6 fungal-type domain-containing protein</fullName>
    </recommendedName>
</protein>